<protein>
    <submittedName>
        <fullName evidence="2">12356_t:CDS:1</fullName>
    </submittedName>
</protein>
<feature type="compositionally biased region" description="Polar residues" evidence="1">
    <location>
        <begin position="28"/>
        <end position="42"/>
    </location>
</feature>
<organism evidence="2 3">
    <name type="scientific">Dentiscutata erythropus</name>
    <dbReference type="NCBI Taxonomy" id="1348616"/>
    <lineage>
        <taxon>Eukaryota</taxon>
        <taxon>Fungi</taxon>
        <taxon>Fungi incertae sedis</taxon>
        <taxon>Mucoromycota</taxon>
        <taxon>Glomeromycotina</taxon>
        <taxon>Glomeromycetes</taxon>
        <taxon>Diversisporales</taxon>
        <taxon>Gigasporaceae</taxon>
        <taxon>Dentiscutata</taxon>
    </lineage>
</organism>
<dbReference type="EMBL" id="CAJVPY010032299">
    <property type="protein sequence ID" value="CAG8797623.1"/>
    <property type="molecule type" value="Genomic_DNA"/>
</dbReference>
<evidence type="ECO:0000313" key="2">
    <source>
        <dbReference type="EMBL" id="CAG8797623.1"/>
    </source>
</evidence>
<gene>
    <name evidence="2" type="ORF">DERYTH_LOCUS22712</name>
</gene>
<reference evidence="2" key="1">
    <citation type="submission" date="2021-06" db="EMBL/GenBank/DDBJ databases">
        <authorList>
            <person name="Kallberg Y."/>
            <person name="Tangrot J."/>
            <person name="Rosling A."/>
        </authorList>
    </citation>
    <scope>NUCLEOTIDE SEQUENCE</scope>
    <source>
        <strain evidence="2">MA453B</strain>
    </source>
</reference>
<name>A0A9N9PA90_9GLOM</name>
<comment type="caution">
    <text evidence="2">The sequence shown here is derived from an EMBL/GenBank/DDBJ whole genome shotgun (WGS) entry which is preliminary data.</text>
</comment>
<feature type="compositionally biased region" description="Basic and acidic residues" evidence="1">
    <location>
        <begin position="72"/>
        <end position="82"/>
    </location>
</feature>
<keyword evidence="3" id="KW-1185">Reference proteome</keyword>
<dbReference type="Proteomes" id="UP000789405">
    <property type="component" value="Unassembled WGS sequence"/>
</dbReference>
<proteinExistence type="predicted"/>
<feature type="non-terminal residue" evidence="2">
    <location>
        <position position="1"/>
    </location>
</feature>
<accession>A0A9N9PA90</accession>
<evidence type="ECO:0000256" key="1">
    <source>
        <dbReference type="SAM" id="MobiDB-lite"/>
    </source>
</evidence>
<feature type="region of interest" description="Disordered" evidence="1">
    <location>
        <begin position="1"/>
        <end position="82"/>
    </location>
</feature>
<evidence type="ECO:0000313" key="3">
    <source>
        <dbReference type="Proteomes" id="UP000789405"/>
    </source>
</evidence>
<dbReference type="AlphaFoldDB" id="A0A9N9PA90"/>
<sequence>QKSNEIPKAKTPKNEIMTTQKSYKRQNKTMTPTTIVQKSNETLKAKTPKTEITTTQKSYKRKNESCDDSNDDSPKEQRNTES</sequence>